<sequence>MATPPPRKKVDSIRDLDGDGIIDGGDDPSLDLDRDGRIDAGDREIYDLDNDNDIDAKDRQLQAEQGSPAEEQEQTLSVRAALELEKKTHQSQSDLSNSVSQTGFRQK</sequence>
<feature type="compositionally biased region" description="Acidic residues" evidence="1">
    <location>
        <begin position="18"/>
        <end position="30"/>
    </location>
</feature>
<proteinExistence type="predicted"/>
<organism evidence="2 3">
    <name type="scientific">Prosthecobacter debontii</name>
    <dbReference type="NCBI Taxonomy" id="48467"/>
    <lineage>
        <taxon>Bacteria</taxon>
        <taxon>Pseudomonadati</taxon>
        <taxon>Verrucomicrobiota</taxon>
        <taxon>Verrucomicrobiia</taxon>
        <taxon>Verrucomicrobiales</taxon>
        <taxon>Verrucomicrobiaceae</taxon>
        <taxon>Prosthecobacter</taxon>
    </lineage>
</organism>
<evidence type="ECO:0000313" key="3">
    <source>
        <dbReference type="Proteomes" id="UP000190774"/>
    </source>
</evidence>
<accession>A0A1T4YUA6</accession>
<dbReference type="AlphaFoldDB" id="A0A1T4YUA6"/>
<feature type="region of interest" description="Disordered" evidence="1">
    <location>
        <begin position="1"/>
        <end position="36"/>
    </location>
</feature>
<dbReference type="STRING" id="48467.SAMN02745166_04195"/>
<name>A0A1T4YUA6_9BACT</name>
<evidence type="ECO:0000313" key="2">
    <source>
        <dbReference type="EMBL" id="SKB05178.1"/>
    </source>
</evidence>
<keyword evidence="3" id="KW-1185">Reference proteome</keyword>
<gene>
    <name evidence="2" type="ORF">SAMN02745166_04195</name>
</gene>
<feature type="compositionally biased region" description="Basic and acidic residues" evidence="1">
    <location>
        <begin position="8"/>
        <end position="17"/>
    </location>
</feature>
<protein>
    <submittedName>
        <fullName evidence="2">Uncharacterized protein</fullName>
    </submittedName>
</protein>
<feature type="compositionally biased region" description="Polar residues" evidence="1">
    <location>
        <begin position="90"/>
        <end position="107"/>
    </location>
</feature>
<reference evidence="3" key="1">
    <citation type="submission" date="2017-02" db="EMBL/GenBank/DDBJ databases">
        <authorList>
            <person name="Varghese N."/>
            <person name="Submissions S."/>
        </authorList>
    </citation>
    <scope>NUCLEOTIDE SEQUENCE [LARGE SCALE GENOMIC DNA]</scope>
    <source>
        <strain evidence="3">ATCC 700200</strain>
    </source>
</reference>
<feature type="region of interest" description="Disordered" evidence="1">
    <location>
        <begin position="84"/>
        <end position="107"/>
    </location>
</feature>
<dbReference type="RefSeq" id="WP_078815351.1">
    <property type="nucleotide sequence ID" value="NZ_FUYE01000018.1"/>
</dbReference>
<dbReference type="Proteomes" id="UP000190774">
    <property type="component" value="Unassembled WGS sequence"/>
</dbReference>
<dbReference type="EMBL" id="FUYE01000018">
    <property type="protein sequence ID" value="SKB05178.1"/>
    <property type="molecule type" value="Genomic_DNA"/>
</dbReference>
<evidence type="ECO:0000256" key="1">
    <source>
        <dbReference type="SAM" id="MobiDB-lite"/>
    </source>
</evidence>